<reference evidence="2" key="1">
    <citation type="submission" date="2016-05" db="EMBL/GenBank/DDBJ databases">
        <authorList>
            <person name="Lavstsen T."/>
            <person name="Jespersen J.S."/>
        </authorList>
    </citation>
    <scope>NUCLEOTIDE SEQUENCE</scope>
    <source>
        <tissue evidence="2">Brain</tissue>
    </source>
</reference>
<reference evidence="2" key="2">
    <citation type="submission" date="2016-06" db="EMBL/GenBank/DDBJ databases">
        <title>The genome of a short-lived fish provides insights into sex chromosome evolution and the genetic control of aging.</title>
        <authorList>
            <person name="Reichwald K."/>
            <person name="Felder M."/>
            <person name="Petzold A."/>
            <person name="Koch P."/>
            <person name="Groth M."/>
            <person name="Platzer M."/>
        </authorList>
    </citation>
    <scope>NUCLEOTIDE SEQUENCE</scope>
    <source>
        <tissue evidence="2">Brain</tissue>
    </source>
</reference>
<dbReference type="EMBL" id="HAEI01004785">
    <property type="protein sequence ID" value="SBR90321.1"/>
    <property type="molecule type" value="Transcribed_RNA"/>
</dbReference>
<organism evidence="2">
    <name type="scientific">Nothobranchius rachovii</name>
    <name type="common">bluefin notho</name>
    <dbReference type="NCBI Taxonomy" id="451742"/>
    <lineage>
        <taxon>Eukaryota</taxon>
        <taxon>Metazoa</taxon>
        <taxon>Chordata</taxon>
        <taxon>Craniata</taxon>
        <taxon>Vertebrata</taxon>
        <taxon>Euteleostomi</taxon>
        <taxon>Actinopterygii</taxon>
        <taxon>Neopterygii</taxon>
        <taxon>Teleostei</taxon>
        <taxon>Neoteleostei</taxon>
        <taxon>Acanthomorphata</taxon>
        <taxon>Ovalentaria</taxon>
        <taxon>Atherinomorphae</taxon>
        <taxon>Cyprinodontiformes</taxon>
        <taxon>Nothobranchiidae</taxon>
        <taxon>Nothobranchius</taxon>
    </lineage>
</organism>
<accession>A0A1A8Q9V8</accession>
<name>A0A1A8Q9V8_9TELE</name>
<feature type="compositionally biased region" description="Polar residues" evidence="1">
    <location>
        <begin position="54"/>
        <end position="81"/>
    </location>
</feature>
<gene>
    <name evidence="2" type="primary">RGS22</name>
</gene>
<feature type="compositionally biased region" description="Basic and acidic residues" evidence="1">
    <location>
        <begin position="41"/>
        <end position="52"/>
    </location>
</feature>
<proteinExistence type="predicted"/>
<dbReference type="AlphaFoldDB" id="A0A1A8Q9V8"/>
<feature type="compositionally biased region" description="Acidic residues" evidence="1">
    <location>
        <begin position="18"/>
        <end position="29"/>
    </location>
</feature>
<sequence length="81" mass="9305">EEEIAAMRITLEELERQLEEDDTEEETEENPSKVLWASSKDMADVEQKEKLLRKQTSSPAAPNSKQLIRSKTRTSCSSQHE</sequence>
<evidence type="ECO:0000256" key="1">
    <source>
        <dbReference type="SAM" id="MobiDB-lite"/>
    </source>
</evidence>
<protein>
    <submittedName>
        <fullName evidence="2">Regulator of G-protein signaling 22</fullName>
    </submittedName>
</protein>
<evidence type="ECO:0000313" key="2">
    <source>
        <dbReference type="EMBL" id="SBR90321.1"/>
    </source>
</evidence>
<feature type="non-terminal residue" evidence="2">
    <location>
        <position position="1"/>
    </location>
</feature>
<feature type="region of interest" description="Disordered" evidence="1">
    <location>
        <begin position="1"/>
        <end position="81"/>
    </location>
</feature>